<dbReference type="AlphaFoldDB" id="A0A498S848"/>
<dbReference type="OrthoDB" id="5804099at2759"/>
<keyword evidence="3" id="KW-1185">Reference proteome</keyword>
<accession>A0A498S848</accession>
<protein>
    <submittedName>
        <fullName evidence="2">Uncharacterized protein</fullName>
    </submittedName>
</protein>
<proteinExistence type="predicted"/>
<reference evidence="2 3" key="1">
    <citation type="submission" date="2018-08" db="EMBL/GenBank/DDBJ databases">
        <authorList>
            <person name="Laetsch R D."/>
            <person name="Stevens L."/>
            <person name="Kumar S."/>
            <person name="Blaxter L. M."/>
        </authorList>
    </citation>
    <scope>NUCLEOTIDE SEQUENCE [LARGE SCALE GENOMIC DNA]</scope>
</reference>
<dbReference type="EMBL" id="UPTC01000290">
    <property type="protein sequence ID" value="VBB27814.1"/>
    <property type="molecule type" value="Genomic_DNA"/>
</dbReference>
<evidence type="ECO:0000313" key="3">
    <source>
        <dbReference type="Proteomes" id="UP000276991"/>
    </source>
</evidence>
<evidence type="ECO:0000313" key="2">
    <source>
        <dbReference type="EMBL" id="VBB27814.1"/>
    </source>
</evidence>
<feature type="region of interest" description="Disordered" evidence="1">
    <location>
        <begin position="249"/>
        <end position="270"/>
    </location>
</feature>
<name>A0A498S848_ACAVI</name>
<dbReference type="Proteomes" id="UP000276991">
    <property type="component" value="Unassembled WGS sequence"/>
</dbReference>
<organism evidence="2 3">
    <name type="scientific">Acanthocheilonema viteae</name>
    <name type="common">Filarial nematode worm</name>
    <name type="synonym">Dipetalonema viteae</name>
    <dbReference type="NCBI Taxonomy" id="6277"/>
    <lineage>
        <taxon>Eukaryota</taxon>
        <taxon>Metazoa</taxon>
        <taxon>Ecdysozoa</taxon>
        <taxon>Nematoda</taxon>
        <taxon>Chromadorea</taxon>
        <taxon>Rhabditida</taxon>
        <taxon>Spirurina</taxon>
        <taxon>Spiruromorpha</taxon>
        <taxon>Filarioidea</taxon>
        <taxon>Onchocercidae</taxon>
        <taxon>Acanthocheilonema</taxon>
    </lineage>
</organism>
<sequence length="422" mass="47046">MLPVRTYNNNITDTKKDAKRQVSLNDIIQGALNFVRPIIGTSVPMQSDLTTSRKLQSEQMRGRDVEILGLPKHSALDDMPICKSNSKICKFITCSARNFQNDESISNLNLAAQMLADTKLRKMIASDSSILLTACQEQGLSPLQCKLFANAFQLIDRFISTIEPLEKDVKNLHHYIIKDDPYYDDSDAPPIPIQPGMRQAIGSQTWSTNRKNISDDSDLITQTMQLKEKPNLSGVSTFSDPFKNLLNPSDFPNSNSAATSTTVDSTLTKPSSPSITAPLLTFPPLLFTFPTFATVAPIISHTSSPESLKLEALSPVNLLTKEMQMLMSHFDNKLLLPNIISLPSSLITLPDQFKSTNPAGSVRNRRSFDYYDNIEEYNDDTKTTSTSIDHAISDNNQQMIKLQKQMKGRKGILDCMKLFKDS</sequence>
<gene>
    <name evidence="2" type="ORF">NAV_LOCUS2644</name>
</gene>
<evidence type="ECO:0000256" key="1">
    <source>
        <dbReference type="SAM" id="MobiDB-lite"/>
    </source>
</evidence>